<dbReference type="Gene3D" id="3.40.570.10">
    <property type="entry name" value="Extracellular Endonuclease, subunit A"/>
    <property type="match status" value="1"/>
</dbReference>
<comment type="similarity">
    <text evidence="1">Belongs to the DNA/RNA non-specific endonuclease family.</text>
</comment>
<evidence type="ECO:0000313" key="6">
    <source>
        <dbReference type="Proteomes" id="UP001159427"/>
    </source>
</evidence>
<dbReference type="InterPro" id="IPR044929">
    <property type="entry name" value="DNA/RNA_non-sp_Endonuclease_sf"/>
</dbReference>
<feature type="chain" id="PRO_5045198317" description="DNA/RNA non-specific endonuclease" evidence="2">
    <location>
        <begin position="23"/>
        <end position="352"/>
    </location>
</feature>
<dbReference type="InterPro" id="IPR001604">
    <property type="entry name" value="Endo_G_ENPP1-like_dom"/>
</dbReference>
<protein>
    <recommendedName>
        <fullName evidence="7">DNA/RNA non-specific endonuclease</fullName>
    </recommendedName>
</protein>
<dbReference type="InterPro" id="IPR020821">
    <property type="entry name" value="ENPP1-3/EXOG-like_nuc-like"/>
</dbReference>
<dbReference type="InterPro" id="IPR044925">
    <property type="entry name" value="His-Me_finger_sf"/>
</dbReference>
<proteinExistence type="inferred from homology"/>
<dbReference type="PANTHER" id="PTHR13966">
    <property type="entry name" value="ENDONUCLEASE RELATED"/>
    <property type="match status" value="1"/>
</dbReference>
<sequence>MKQMPCFVFYALFLTLGGKSAAQEKRALPNPYNSFASDLNTCLFNDWAGVLETPGACNEEGDVQLCYGRHNLNKALFAVCFNKLTRIPKFTANVYKKGGTEGEENMIGNQECYEDAWKIESGSGFTPADQATNNDYDDERQKALLGADRFSGIENRFLGKGHLTPDGDFKKDGNCEKSFTYIYTNAAPQWQLFNAGNWAALEGAIRSYTDRPTVPPVNTRTLYIFTGTGGGAAQYNGANIGRLNNKIEVPRYYWKAVCDPQAQQSIVFVAENTPGITDPTAVNGCPLTYHKQGQTYNNKPQQRNMGVIQCSSVDDAKAAHPLFKLPTFNPAVCGPQNVRGNFLDQYLADKLK</sequence>
<feature type="domain" description="DNA/RNA non-specific endonuclease/pyrophosphatase/phosphodiesterase" evidence="4">
    <location>
        <begin position="73"/>
        <end position="303"/>
    </location>
</feature>
<evidence type="ECO:0000256" key="2">
    <source>
        <dbReference type="SAM" id="SignalP"/>
    </source>
</evidence>
<reference evidence="5 6" key="1">
    <citation type="submission" date="2022-05" db="EMBL/GenBank/DDBJ databases">
        <authorList>
            <consortium name="Genoscope - CEA"/>
            <person name="William W."/>
        </authorList>
    </citation>
    <scope>NUCLEOTIDE SEQUENCE [LARGE SCALE GENOMIC DNA]</scope>
</reference>
<dbReference type="SMART" id="SM00892">
    <property type="entry name" value="Endonuclease_NS"/>
    <property type="match status" value="1"/>
</dbReference>
<dbReference type="SUPFAM" id="SSF54060">
    <property type="entry name" value="His-Me finger endonucleases"/>
    <property type="match status" value="1"/>
</dbReference>
<organism evidence="5 6">
    <name type="scientific">Porites evermanni</name>
    <dbReference type="NCBI Taxonomy" id="104178"/>
    <lineage>
        <taxon>Eukaryota</taxon>
        <taxon>Metazoa</taxon>
        <taxon>Cnidaria</taxon>
        <taxon>Anthozoa</taxon>
        <taxon>Hexacorallia</taxon>
        <taxon>Scleractinia</taxon>
        <taxon>Fungiina</taxon>
        <taxon>Poritidae</taxon>
        <taxon>Porites</taxon>
    </lineage>
</organism>
<name>A0ABN8LFB4_9CNID</name>
<dbReference type="InterPro" id="IPR040255">
    <property type="entry name" value="Non-specific_endonuclease"/>
</dbReference>
<keyword evidence="2" id="KW-0732">Signal</keyword>
<feature type="domain" description="ENPP1-3/EXOG-like endonuclease/phosphodiesterase" evidence="3">
    <location>
        <begin position="74"/>
        <end position="303"/>
    </location>
</feature>
<gene>
    <name evidence="5" type="ORF">PEVE_00041712</name>
</gene>
<dbReference type="PANTHER" id="PTHR13966:SF19">
    <property type="entry name" value="NUCLEASE EXOG, MITOCHONDRIAL"/>
    <property type="match status" value="1"/>
</dbReference>
<evidence type="ECO:0000256" key="1">
    <source>
        <dbReference type="ARBA" id="ARBA00010052"/>
    </source>
</evidence>
<evidence type="ECO:0000259" key="3">
    <source>
        <dbReference type="SMART" id="SM00477"/>
    </source>
</evidence>
<comment type="caution">
    <text evidence="5">The sequence shown here is derived from an EMBL/GenBank/DDBJ whole genome shotgun (WGS) entry which is preliminary data.</text>
</comment>
<dbReference type="EMBL" id="CALNXI010000008">
    <property type="protein sequence ID" value="CAH3014313.1"/>
    <property type="molecule type" value="Genomic_DNA"/>
</dbReference>
<accession>A0ABN8LFB4</accession>
<feature type="signal peptide" evidence="2">
    <location>
        <begin position="1"/>
        <end position="22"/>
    </location>
</feature>
<dbReference type="Proteomes" id="UP001159427">
    <property type="component" value="Unassembled WGS sequence"/>
</dbReference>
<evidence type="ECO:0008006" key="7">
    <source>
        <dbReference type="Google" id="ProtNLM"/>
    </source>
</evidence>
<evidence type="ECO:0000313" key="5">
    <source>
        <dbReference type="EMBL" id="CAH3014313.1"/>
    </source>
</evidence>
<dbReference type="SMART" id="SM00477">
    <property type="entry name" value="NUC"/>
    <property type="match status" value="1"/>
</dbReference>
<keyword evidence="6" id="KW-1185">Reference proteome</keyword>
<evidence type="ECO:0000259" key="4">
    <source>
        <dbReference type="SMART" id="SM00892"/>
    </source>
</evidence>
<dbReference type="Pfam" id="PF01223">
    <property type="entry name" value="Endonuclease_NS"/>
    <property type="match status" value="1"/>
</dbReference>